<keyword evidence="1" id="KW-0732">Signal</keyword>
<organism evidence="3 4">
    <name type="scientific">Bowmanella dokdonensis</name>
    <dbReference type="NCBI Taxonomy" id="751969"/>
    <lineage>
        <taxon>Bacteria</taxon>
        <taxon>Pseudomonadati</taxon>
        <taxon>Pseudomonadota</taxon>
        <taxon>Gammaproteobacteria</taxon>
        <taxon>Alteromonadales</taxon>
        <taxon>Alteromonadaceae</taxon>
        <taxon>Bowmanella</taxon>
    </lineage>
</organism>
<sequence length="407" mass="44577">MSLTIITLPRHAIIACLVAAMAPFATAQTTEPSPLRLDGFGTLGVVHSNEERADFVSSLLVPEGAGFSNQWSVKVDSKLGLQVSTDASSTVSGVVQVIFEQQYDGSYSPELEWANLNLNLSQDLELRAGRMVLPSFMTSEYRKVGYANATSRPPPEVYQLVPVSNIDGLSLLYRSRLDQATNTLQLVYGGKTVKAPSFEVEADNALTLANTLEWRALTVFASYTNTRLTIDAFDNLFNAYSAFGPAGEAIAQQFDIDDKRFEIMTLGGRYDTGDWFILGEWARNRSRTLVGDTRGWYLTGGYRFGPVTPYLTLARRNFYGMTSHPGLDIPQARPLNALLNEILADAAIQTRVAVGLRWDFAHSIALKMQYEHINLGAGSEGVLANDQPGFEPGGTVGLFSATLDFVF</sequence>
<dbReference type="Proteomes" id="UP000664654">
    <property type="component" value="Unassembled WGS sequence"/>
</dbReference>
<dbReference type="Gene3D" id="2.40.160.10">
    <property type="entry name" value="Porin"/>
    <property type="match status" value="1"/>
</dbReference>
<evidence type="ECO:0000256" key="1">
    <source>
        <dbReference type="SAM" id="SignalP"/>
    </source>
</evidence>
<dbReference type="EMBL" id="JAFKCV010000004">
    <property type="protein sequence ID" value="MBN7825362.1"/>
    <property type="molecule type" value="Genomic_DNA"/>
</dbReference>
<feature type="signal peptide" evidence="1">
    <location>
        <begin position="1"/>
        <end position="27"/>
    </location>
</feature>
<reference evidence="3" key="1">
    <citation type="submission" date="2021-03" db="EMBL/GenBank/DDBJ databases">
        <title>novel species isolated from a fishpond in China.</title>
        <authorList>
            <person name="Lu H."/>
            <person name="Cai Z."/>
        </authorList>
    </citation>
    <scope>NUCLEOTIDE SEQUENCE</scope>
    <source>
        <strain evidence="3">JCM 30855</strain>
    </source>
</reference>
<dbReference type="GO" id="GO:0016020">
    <property type="term" value="C:membrane"/>
    <property type="evidence" value="ECO:0007669"/>
    <property type="project" value="InterPro"/>
</dbReference>
<feature type="domain" description="Porin" evidence="2">
    <location>
        <begin position="17"/>
        <end position="373"/>
    </location>
</feature>
<dbReference type="RefSeq" id="WP_206573472.1">
    <property type="nucleotide sequence ID" value="NZ_JAFKCV010000004.1"/>
</dbReference>
<dbReference type="InterPro" id="IPR033900">
    <property type="entry name" value="Gram_neg_porin_domain"/>
</dbReference>
<gene>
    <name evidence="3" type="ORF">J0A66_09030</name>
</gene>
<protein>
    <submittedName>
        <fullName evidence="3">Porin</fullName>
    </submittedName>
</protein>
<name>A0A939IR78_9ALTE</name>
<dbReference type="Pfam" id="PF13609">
    <property type="entry name" value="Porin_4"/>
    <property type="match status" value="1"/>
</dbReference>
<evidence type="ECO:0000313" key="4">
    <source>
        <dbReference type="Proteomes" id="UP000664654"/>
    </source>
</evidence>
<proteinExistence type="predicted"/>
<dbReference type="AlphaFoldDB" id="A0A939IR78"/>
<comment type="caution">
    <text evidence="3">The sequence shown here is derived from an EMBL/GenBank/DDBJ whole genome shotgun (WGS) entry which is preliminary data.</text>
</comment>
<evidence type="ECO:0000259" key="2">
    <source>
        <dbReference type="Pfam" id="PF13609"/>
    </source>
</evidence>
<evidence type="ECO:0000313" key="3">
    <source>
        <dbReference type="EMBL" id="MBN7825362.1"/>
    </source>
</evidence>
<dbReference type="GO" id="GO:0015288">
    <property type="term" value="F:porin activity"/>
    <property type="evidence" value="ECO:0007669"/>
    <property type="project" value="InterPro"/>
</dbReference>
<accession>A0A939IR78</accession>
<dbReference type="SUPFAM" id="SSF56935">
    <property type="entry name" value="Porins"/>
    <property type="match status" value="1"/>
</dbReference>
<dbReference type="InterPro" id="IPR023614">
    <property type="entry name" value="Porin_dom_sf"/>
</dbReference>
<feature type="chain" id="PRO_5037627064" evidence="1">
    <location>
        <begin position="28"/>
        <end position="407"/>
    </location>
</feature>
<keyword evidence="4" id="KW-1185">Reference proteome</keyword>